<dbReference type="EC" id="2.7.1.211" evidence="11"/>
<dbReference type="GO" id="GO:0015771">
    <property type="term" value="P:trehalose transport"/>
    <property type="evidence" value="ECO:0007669"/>
    <property type="project" value="TreeGrafter"/>
</dbReference>
<feature type="domain" description="PTS EIIA type-1" evidence="16">
    <location>
        <begin position="517"/>
        <end position="625"/>
    </location>
</feature>
<dbReference type="SUPFAM" id="SSF55604">
    <property type="entry name" value="Glucose permease domain IIB"/>
    <property type="match status" value="1"/>
</dbReference>
<dbReference type="Pfam" id="PF00358">
    <property type="entry name" value="PTS_EIIA_1"/>
    <property type="match status" value="1"/>
</dbReference>
<dbReference type="HOGENOM" id="CLU_012312_2_1_11"/>
<dbReference type="InterPro" id="IPR013013">
    <property type="entry name" value="PTS_EIIC_1"/>
</dbReference>
<dbReference type="eggNOG" id="COG2190">
    <property type="taxonomic scope" value="Bacteria"/>
</dbReference>
<dbReference type="PATRIC" id="fig|1121353.3.peg.2273"/>
<dbReference type="EMBL" id="CP004354">
    <property type="protein sequence ID" value="AGG67652.1"/>
    <property type="molecule type" value="Genomic_DNA"/>
</dbReference>
<keyword evidence="7 15" id="KW-0812">Transmembrane</keyword>
<feature type="transmembrane region" description="Helical" evidence="15">
    <location>
        <begin position="228"/>
        <end position="248"/>
    </location>
</feature>
<reference evidence="19 20" key="1">
    <citation type="submission" date="2013-02" db="EMBL/GenBank/DDBJ databases">
        <title>The complete genome sequence of Corynebacterium callunae DSM 20147.</title>
        <authorList>
            <person name="Ruckert C."/>
            <person name="Albersmeier A."/>
            <person name="Kalinowski J."/>
        </authorList>
    </citation>
    <scope>NUCLEOTIDE SEQUENCE [LARGE SCALE GENOMIC DNA]</scope>
    <source>
        <strain evidence="19 20">DSM 20147</strain>
    </source>
</reference>
<dbReference type="Gene3D" id="2.70.70.10">
    <property type="entry name" value="Glucose Permease (Domain IIA)"/>
    <property type="match status" value="1"/>
</dbReference>
<evidence type="ECO:0000256" key="4">
    <source>
        <dbReference type="ARBA" id="ARBA00022597"/>
    </source>
</evidence>
<keyword evidence="9 15" id="KW-1133">Transmembrane helix</keyword>
<dbReference type="eggNOG" id="COG1264">
    <property type="taxonomic scope" value="Bacteria"/>
</dbReference>
<evidence type="ECO:0000256" key="9">
    <source>
        <dbReference type="ARBA" id="ARBA00022989"/>
    </source>
</evidence>
<dbReference type="InterPro" id="IPR010973">
    <property type="entry name" value="PTS_IIBC_sucr"/>
</dbReference>
<dbReference type="AlphaFoldDB" id="M1UVT0"/>
<feature type="transmembrane region" description="Helical" evidence="15">
    <location>
        <begin position="154"/>
        <end position="175"/>
    </location>
</feature>
<feature type="transmembrane region" description="Helical" evidence="15">
    <location>
        <begin position="113"/>
        <end position="134"/>
    </location>
</feature>
<keyword evidence="20" id="KW-1185">Reference proteome</keyword>
<dbReference type="Gene3D" id="3.30.1360.60">
    <property type="entry name" value="Glucose permease domain IIB"/>
    <property type="match status" value="1"/>
</dbReference>
<dbReference type="InterPro" id="IPR036878">
    <property type="entry name" value="Glu_permease_IIB"/>
</dbReference>
<evidence type="ECO:0000256" key="2">
    <source>
        <dbReference type="ARBA" id="ARBA00022448"/>
    </source>
</evidence>
<dbReference type="PANTHER" id="PTHR30175:SF4">
    <property type="entry name" value="PTS SYSTEM TREHALOSE-SPECIFIC EIIBC COMPONENT"/>
    <property type="match status" value="1"/>
</dbReference>
<dbReference type="FunFam" id="3.30.1360.60:FF:000001">
    <property type="entry name" value="PTS system glucose-specific IIBC component PtsG"/>
    <property type="match status" value="1"/>
</dbReference>
<dbReference type="Pfam" id="PF02378">
    <property type="entry name" value="PTS_EIIC"/>
    <property type="match status" value="1"/>
</dbReference>
<evidence type="ECO:0000256" key="8">
    <source>
        <dbReference type="ARBA" id="ARBA00022777"/>
    </source>
</evidence>
<dbReference type="PROSITE" id="PS51093">
    <property type="entry name" value="PTS_EIIA_TYPE_1"/>
    <property type="match status" value="1"/>
</dbReference>
<feature type="transmembrane region" description="Helical" evidence="15">
    <location>
        <begin position="402"/>
        <end position="435"/>
    </location>
</feature>
<evidence type="ECO:0000256" key="12">
    <source>
        <dbReference type="ARBA" id="ARBA00045139"/>
    </source>
</evidence>
<dbReference type="NCBIfam" id="TIGR00830">
    <property type="entry name" value="PTBA"/>
    <property type="match status" value="1"/>
</dbReference>
<evidence type="ECO:0000256" key="15">
    <source>
        <dbReference type="SAM" id="Phobius"/>
    </source>
</evidence>
<comment type="subcellular location">
    <subcellularLocation>
        <location evidence="1">Cell membrane</location>
        <topology evidence="1">Multi-pass membrane protein</topology>
    </subcellularLocation>
</comment>
<dbReference type="PROSITE" id="PS51103">
    <property type="entry name" value="PTS_EIIC_TYPE_1"/>
    <property type="match status" value="1"/>
</dbReference>
<keyword evidence="10 15" id="KW-0472">Membrane</keyword>
<keyword evidence="6" id="KW-0598">Phosphotransferase system</keyword>
<evidence type="ECO:0000256" key="3">
    <source>
        <dbReference type="ARBA" id="ARBA00022475"/>
    </source>
</evidence>
<dbReference type="KEGG" id="ccn:H924_11120"/>
<evidence type="ECO:0000313" key="19">
    <source>
        <dbReference type="EMBL" id="AGG67652.1"/>
    </source>
</evidence>
<dbReference type="InterPro" id="IPR001996">
    <property type="entry name" value="PTS_IIB_1"/>
</dbReference>
<dbReference type="PROSITE" id="PS51098">
    <property type="entry name" value="PTS_EIIB_TYPE_1"/>
    <property type="match status" value="1"/>
</dbReference>
<feature type="domain" description="PTS EIIC type-1" evidence="18">
    <location>
        <begin position="121"/>
        <end position="477"/>
    </location>
</feature>
<proteinExistence type="predicted"/>
<dbReference type="GO" id="GO:0016301">
    <property type="term" value="F:kinase activity"/>
    <property type="evidence" value="ECO:0007669"/>
    <property type="project" value="UniProtKB-KW"/>
</dbReference>
<evidence type="ECO:0000256" key="13">
    <source>
        <dbReference type="ARBA" id="ARBA00048931"/>
    </source>
</evidence>
<protein>
    <recommendedName>
        <fullName evidence="11">protein-N(pi)-phosphohistidine--sucrose phosphotransferase</fullName>
        <ecNumber evidence="11">2.7.1.211</ecNumber>
    </recommendedName>
</protein>
<dbReference type="PANTHER" id="PTHR30175">
    <property type="entry name" value="PHOSPHOTRANSFERASE SYSTEM TRANSPORT PROTEIN"/>
    <property type="match status" value="1"/>
</dbReference>
<evidence type="ECO:0000256" key="11">
    <source>
        <dbReference type="ARBA" id="ARBA00044053"/>
    </source>
</evidence>
<sequence>MDHKDVAQRVIRGVGGEENILAAAHCATRLRMVLKDSNNVDRELLDNDPDLKGTFETGGMFQVIVGPGDVDNVFREMDAATSKDIAVSTEQLKDVAANSGNWFSRSVKALADIFVPLIPILVGGGLLMALNNVLTAADLFGPQSLVEMYPQISGAAEMINLLASAPFAFLPVLVGFTATKRFGGNEFLGAGMGMAMVYPSLVNGYSVATTMAAGEMPVWNLFGLEVAQAGYQGTVLPVLVVAWVLATIEKFFHRRLKGTADFLVTPVLTLLITGFLTFIAIGPAMRFIGDWLASGLLNIYEFGGPIGGLLFGLVYSPIVITGLHQSFPPIELELFNQGGSFIFATASMANIAQGAVCLAVFFLAKSEKLKGLAGASGISAVLGITEPAIFGVNLRLRWPFFIGIGVAAVGGALIAIFNIKAVALGAAGFLGVVSIDAPDMAMFLVCAVITFVLAFASALFYGFYLIKRDGTIDPDASPRAAVIPAATTHLENYLAADSTVIQAPLTGEAIELGSVSDEMFATGKLGAGIAIVPSEGRLVSPVSGKVVVAFPSGHAFAVRTKGTDGKDIDVLMHIGFDTVNLKGQHFKAFKKQGDEVQAGELLCEFDIASIKAAGYEITTPIVISNSRKTGPVASLAAGSIAAGDKLLSVGVKELAEAAK</sequence>
<evidence type="ECO:0000259" key="16">
    <source>
        <dbReference type="PROSITE" id="PS51093"/>
    </source>
</evidence>
<evidence type="ECO:0000256" key="6">
    <source>
        <dbReference type="ARBA" id="ARBA00022683"/>
    </source>
</evidence>
<dbReference type="RefSeq" id="WP_015652078.1">
    <property type="nucleotide sequence ID" value="NC_020506.1"/>
</dbReference>
<feature type="active site" description="Phosphocysteine intermediate; for EIIB activity" evidence="14">
    <location>
        <position position="26"/>
    </location>
</feature>
<evidence type="ECO:0000313" key="20">
    <source>
        <dbReference type="Proteomes" id="UP000011760"/>
    </source>
</evidence>
<evidence type="ECO:0000259" key="18">
    <source>
        <dbReference type="PROSITE" id="PS51103"/>
    </source>
</evidence>
<keyword evidence="2" id="KW-0813">Transport</keyword>
<feature type="transmembrane region" description="Helical" evidence="15">
    <location>
        <begin position="302"/>
        <end position="320"/>
    </location>
</feature>
<dbReference type="NCBIfam" id="TIGR01996">
    <property type="entry name" value="PTS-II-BC-sucr"/>
    <property type="match status" value="1"/>
</dbReference>
<keyword evidence="8" id="KW-0418">Kinase</keyword>
<feature type="domain" description="PTS EIIB type-1" evidence="17">
    <location>
        <begin position="4"/>
        <end position="87"/>
    </location>
</feature>
<dbReference type="OrthoDB" id="9797715at2"/>
<dbReference type="STRING" id="1121353.H924_11120"/>
<dbReference type="eggNOG" id="COG1263">
    <property type="taxonomic scope" value="Bacteria"/>
</dbReference>
<feature type="transmembrane region" description="Helical" evidence="15">
    <location>
        <begin position="260"/>
        <end position="282"/>
    </location>
</feature>
<dbReference type="SUPFAM" id="SSF51261">
    <property type="entry name" value="Duplicated hybrid motif"/>
    <property type="match status" value="1"/>
</dbReference>
<organism evidence="19 20">
    <name type="scientific">Corynebacterium callunae DSM 20147</name>
    <dbReference type="NCBI Taxonomy" id="1121353"/>
    <lineage>
        <taxon>Bacteria</taxon>
        <taxon>Bacillati</taxon>
        <taxon>Actinomycetota</taxon>
        <taxon>Actinomycetes</taxon>
        <taxon>Mycobacteriales</taxon>
        <taxon>Corynebacteriaceae</taxon>
        <taxon>Corynebacterium</taxon>
    </lineage>
</organism>
<evidence type="ECO:0000256" key="1">
    <source>
        <dbReference type="ARBA" id="ARBA00004651"/>
    </source>
</evidence>
<dbReference type="GO" id="GO:0008982">
    <property type="term" value="F:protein-N(PI)-phosphohistidine-sugar phosphotransferase activity"/>
    <property type="evidence" value="ECO:0007669"/>
    <property type="project" value="InterPro"/>
</dbReference>
<keyword evidence="3" id="KW-1003">Cell membrane</keyword>
<dbReference type="GO" id="GO:0005886">
    <property type="term" value="C:plasma membrane"/>
    <property type="evidence" value="ECO:0007669"/>
    <property type="project" value="UniProtKB-SubCell"/>
</dbReference>
<gene>
    <name evidence="19" type="ORF">H924_11120</name>
</gene>
<evidence type="ECO:0000256" key="14">
    <source>
        <dbReference type="PROSITE-ProRule" id="PRU00421"/>
    </source>
</evidence>
<comment type="catalytic activity">
    <reaction evidence="13">
        <text>N(pros)-phospho-L-histidyl-[protein](out) + sucrose = sucrose 6(G)-phosphate(in) + L-histidyl-[protein]</text>
        <dbReference type="Rhea" id="RHEA:49236"/>
        <dbReference type="Rhea" id="RHEA-COMP:9745"/>
        <dbReference type="Rhea" id="RHEA-COMP:9746"/>
        <dbReference type="ChEBI" id="CHEBI:17992"/>
        <dbReference type="ChEBI" id="CHEBI:29979"/>
        <dbReference type="ChEBI" id="CHEBI:64837"/>
        <dbReference type="ChEBI" id="CHEBI:91002"/>
        <dbReference type="EC" id="2.7.1.211"/>
    </reaction>
</comment>
<keyword evidence="4" id="KW-0762">Sugar transport</keyword>
<dbReference type="GO" id="GO:0009401">
    <property type="term" value="P:phosphoenolpyruvate-dependent sugar phosphotransferase system"/>
    <property type="evidence" value="ECO:0007669"/>
    <property type="project" value="UniProtKB-KW"/>
</dbReference>
<feature type="transmembrane region" description="Helical" evidence="15">
    <location>
        <begin position="341"/>
        <end position="363"/>
    </location>
</feature>
<evidence type="ECO:0000259" key="17">
    <source>
        <dbReference type="PROSITE" id="PS51098"/>
    </source>
</evidence>
<name>M1UVT0_9CORY</name>
<keyword evidence="5" id="KW-0808">Transferase</keyword>
<dbReference type="GO" id="GO:0090589">
    <property type="term" value="F:protein-phosphocysteine-trehalose phosphotransferase system transporter activity"/>
    <property type="evidence" value="ECO:0007669"/>
    <property type="project" value="TreeGrafter"/>
</dbReference>
<dbReference type="InterPro" id="IPR011055">
    <property type="entry name" value="Dup_hybrid_motif"/>
</dbReference>
<evidence type="ECO:0000256" key="10">
    <source>
        <dbReference type="ARBA" id="ARBA00023136"/>
    </source>
</evidence>
<dbReference type="InterPro" id="IPR003352">
    <property type="entry name" value="PTS_EIIC"/>
</dbReference>
<dbReference type="PROSITE" id="PS01035">
    <property type="entry name" value="PTS_EIIB_TYPE_1_CYS"/>
    <property type="match status" value="1"/>
</dbReference>
<dbReference type="CDD" id="cd00212">
    <property type="entry name" value="PTS_IIB_glc"/>
    <property type="match status" value="1"/>
</dbReference>
<evidence type="ECO:0000256" key="7">
    <source>
        <dbReference type="ARBA" id="ARBA00022692"/>
    </source>
</evidence>
<feature type="transmembrane region" description="Helical" evidence="15">
    <location>
        <begin position="369"/>
        <end position="390"/>
    </location>
</feature>
<feature type="transmembrane region" description="Helical" evidence="15">
    <location>
        <begin position="187"/>
        <end position="208"/>
    </location>
</feature>
<dbReference type="Proteomes" id="UP000011760">
    <property type="component" value="Chromosome"/>
</dbReference>
<evidence type="ECO:0000256" key="5">
    <source>
        <dbReference type="ARBA" id="ARBA00022679"/>
    </source>
</evidence>
<dbReference type="InterPro" id="IPR001127">
    <property type="entry name" value="PTS_EIIA_1_perm"/>
</dbReference>
<comment type="function">
    <text evidence="12">The phosphoenolpyruvate-dependent sugar phosphotransferase system (sugar PTS), a major carbohydrate active transport system, catalyzes the phosphorylation of incoming sugar substrates concomitantly with their translocation across the cell membrane. This system is involved in sucrose transport.</text>
</comment>
<dbReference type="InterPro" id="IPR050558">
    <property type="entry name" value="PTS_Sugar-Specific_Components"/>
</dbReference>
<accession>M1UVT0</accession>
<dbReference type="Pfam" id="PF00367">
    <property type="entry name" value="PTS_EIIB"/>
    <property type="match status" value="1"/>
</dbReference>
<feature type="transmembrane region" description="Helical" evidence="15">
    <location>
        <begin position="441"/>
        <end position="464"/>
    </location>
</feature>
<dbReference type="InterPro" id="IPR018113">
    <property type="entry name" value="PTrfase_EIIB_Cys"/>
</dbReference>